<dbReference type="EMBL" id="JNBS01003313">
    <property type="protein sequence ID" value="OQR88270.1"/>
    <property type="molecule type" value="Genomic_DNA"/>
</dbReference>
<evidence type="ECO:0000256" key="2">
    <source>
        <dbReference type="ARBA" id="ARBA00023121"/>
    </source>
</evidence>
<dbReference type="PANTHER" id="PTHR23310">
    <property type="entry name" value="ACYL-COA-BINDING PROTEIN, ACBP"/>
    <property type="match status" value="1"/>
</dbReference>
<feature type="domain" description="ACB" evidence="4">
    <location>
        <begin position="23"/>
        <end position="112"/>
    </location>
</feature>
<comment type="caution">
    <text evidence="5">The sequence shown here is derived from an EMBL/GenBank/DDBJ whole genome shotgun (WGS) entry which is preliminary data.</text>
</comment>
<proteinExistence type="inferred from homology"/>
<feature type="coiled-coil region" evidence="3">
    <location>
        <begin position="186"/>
        <end position="213"/>
    </location>
</feature>
<dbReference type="InterPro" id="IPR014352">
    <property type="entry name" value="FERM/acyl-CoA-bd_prot_sf"/>
</dbReference>
<organism evidence="5 6">
    <name type="scientific">Thraustotheca clavata</name>
    <dbReference type="NCBI Taxonomy" id="74557"/>
    <lineage>
        <taxon>Eukaryota</taxon>
        <taxon>Sar</taxon>
        <taxon>Stramenopiles</taxon>
        <taxon>Oomycota</taxon>
        <taxon>Saprolegniomycetes</taxon>
        <taxon>Saprolegniales</taxon>
        <taxon>Achlyaceae</taxon>
        <taxon>Thraustotheca</taxon>
    </lineage>
</organism>
<dbReference type="GO" id="GO:0006631">
    <property type="term" value="P:fatty acid metabolic process"/>
    <property type="evidence" value="ECO:0007669"/>
    <property type="project" value="TreeGrafter"/>
</dbReference>
<dbReference type="PROSITE" id="PS51228">
    <property type="entry name" value="ACB_2"/>
    <property type="match status" value="1"/>
</dbReference>
<evidence type="ECO:0000256" key="1">
    <source>
        <dbReference type="ARBA" id="ARBA00005567"/>
    </source>
</evidence>
<dbReference type="GO" id="GO:0000062">
    <property type="term" value="F:fatty-acyl-CoA binding"/>
    <property type="evidence" value="ECO:0007669"/>
    <property type="project" value="InterPro"/>
</dbReference>
<dbReference type="SUPFAM" id="SSF47027">
    <property type="entry name" value="Acyl-CoA binding protein"/>
    <property type="match status" value="1"/>
</dbReference>
<gene>
    <name evidence="5" type="ORF">THRCLA_10385</name>
</gene>
<evidence type="ECO:0000313" key="6">
    <source>
        <dbReference type="Proteomes" id="UP000243217"/>
    </source>
</evidence>
<dbReference type="Proteomes" id="UP000243217">
    <property type="component" value="Unassembled WGS sequence"/>
</dbReference>
<dbReference type="PANTHER" id="PTHR23310:SF62">
    <property type="entry name" value="ACYL-COA BINDING PROTEIN 1, ISOFORM A"/>
    <property type="match status" value="1"/>
</dbReference>
<accession>A0A1V9YRH6</accession>
<protein>
    <recommendedName>
        <fullName evidence="4">ACB domain-containing protein</fullName>
    </recommendedName>
</protein>
<dbReference type="STRING" id="74557.A0A1V9YRH6"/>
<evidence type="ECO:0000256" key="3">
    <source>
        <dbReference type="SAM" id="Coils"/>
    </source>
</evidence>
<dbReference type="InterPro" id="IPR000582">
    <property type="entry name" value="Acyl-CoA-binding_protein"/>
</dbReference>
<reference evidence="5 6" key="1">
    <citation type="journal article" date="2014" name="Genome Biol. Evol.">
        <title>The secreted proteins of Achlya hypogyna and Thraustotheca clavata identify the ancestral oomycete secretome and reveal gene acquisitions by horizontal gene transfer.</title>
        <authorList>
            <person name="Misner I."/>
            <person name="Blouin N."/>
            <person name="Leonard G."/>
            <person name="Richards T.A."/>
            <person name="Lane C.E."/>
        </authorList>
    </citation>
    <scope>NUCLEOTIDE SEQUENCE [LARGE SCALE GENOMIC DNA]</scope>
    <source>
        <strain evidence="5 6">ATCC 34112</strain>
    </source>
</reference>
<evidence type="ECO:0000313" key="5">
    <source>
        <dbReference type="EMBL" id="OQR88270.1"/>
    </source>
</evidence>
<dbReference type="OrthoDB" id="71307at2759"/>
<dbReference type="Gene3D" id="1.20.80.10">
    <property type="match status" value="1"/>
</dbReference>
<evidence type="ECO:0000259" key="4">
    <source>
        <dbReference type="PROSITE" id="PS51228"/>
    </source>
</evidence>
<dbReference type="AlphaFoldDB" id="A0A1V9YRH6"/>
<keyword evidence="6" id="KW-1185">Reference proteome</keyword>
<keyword evidence="2" id="KW-0446">Lipid-binding</keyword>
<sequence length="259" mass="29502">MLLASPFQPKRSFASAVKMRQSLESDFSSAVLFLQTYTGPHSILKNAASPVRVALDALFQQATLGACTTEAPTDKVELLSWEKWKTLGDLPKEQAMQQYIKTLDDLVDNWRRSPSLRRAASDSVAVTETTPLMDRLPAFAQELDAIKAKLQAQASDHEALLDAVNTLTHDTKAQFSRETRQIELVRSQTAETIKGLEAQVQEQKMEMVLLREKQHQLQVVLERSIVFCVEDHFLKWWKGTMQYLQDRYVRMLIISCFLT</sequence>
<feature type="non-terminal residue" evidence="5">
    <location>
        <position position="259"/>
    </location>
</feature>
<name>A0A1V9YRH6_9STRA</name>
<keyword evidence="3" id="KW-0175">Coiled coil</keyword>
<dbReference type="Pfam" id="PF00887">
    <property type="entry name" value="ACBP"/>
    <property type="match status" value="1"/>
</dbReference>
<comment type="similarity">
    <text evidence="1">Belongs to the ACBP family.</text>
</comment>
<dbReference type="InterPro" id="IPR035984">
    <property type="entry name" value="Acyl-CoA-binding_sf"/>
</dbReference>